<evidence type="ECO:0000313" key="1">
    <source>
        <dbReference type="EMBL" id="VVE86289.1"/>
    </source>
</evidence>
<gene>
    <name evidence="1" type="ORF">PBR20603_00208</name>
</gene>
<reference evidence="1 2" key="1">
    <citation type="submission" date="2019-08" db="EMBL/GenBank/DDBJ databases">
        <authorList>
            <person name="Peeters C."/>
        </authorList>
    </citation>
    <scope>NUCLEOTIDE SEQUENCE [LARGE SCALE GENOMIC DNA]</scope>
    <source>
        <strain evidence="1 2">LMG 20603</strain>
    </source>
</reference>
<sequence length="104" mass="11316">MRRGASGKQYLFLHISCLILQVSETTRGCWGAEWPESTVGYGGKMADASGAVRRLADADAWILPDSPGFLPDRAYANLEDQANSRGKRMLCDIAAVVRVMAVLN</sequence>
<dbReference type="EMBL" id="CABPST010000001">
    <property type="protein sequence ID" value="VVE86289.1"/>
    <property type="molecule type" value="Genomic_DNA"/>
</dbReference>
<dbReference type="Proteomes" id="UP000382040">
    <property type="component" value="Unassembled WGS sequence"/>
</dbReference>
<evidence type="ECO:0000313" key="2">
    <source>
        <dbReference type="Proteomes" id="UP000382040"/>
    </source>
</evidence>
<protein>
    <submittedName>
        <fullName evidence="1">Uncharacterized protein</fullName>
    </submittedName>
</protein>
<organism evidence="1 2">
    <name type="scientific">Pandoraea bronchicola</name>
    <dbReference type="NCBI Taxonomy" id="2508287"/>
    <lineage>
        <taxon>Bacteria</taxon>
        <taxon>Pseudomonadati</taxon>
        <taxon>Pseudomonadota</taxon>
        <taxon>Betaproteobacteria</taxon>
        <taxon>Burkholderiales</taxon>
        <taxon>Burkholderiaceae</taxon>
        <taxon>Pandoraea</taxon>
    </lineage>
</organism>
<name>A0A5E5BKA0_9BURK</name>
<keyword evidence="2" id="KW-1185">Reference proteome</keyword>
<accession>A0A5E5BKA0</accession>
<dbReference type="AlphaFoldDB" id="A0A5E5BKA0"/>
<proteinExistence type="predicted"/>